<protein>
    <submittedName>
        <fullName evidence="2">Potassium channel blocker pMeKTx26-1</fullName>
    </submittedName>
</protein>
<keyword evidence="2" id="KW-0407">Ion channel</keyword>
<dbReference type="GO" id="GO:0034220">
    <property type="term" value="P:monoatomic ion transmembrane transport"/>
    <property type="evidence" value="ECO:0007669"/>
    <property type="project" value="UniProtKB-KW"/>
</dbReference>
<dbReference type="EMBL" id="KF612488">
    <property type="protein sequence ID" value="AIL48746.1"/>
    <property type="molecule type" value="mRNA"/>
</dbReference>
<feature type="signal peptide" evidence="1">
    <location>
        <begin position="1"/>
        <end position="20"/>
    </location>
</feature>
<evidence type="ECO:0000313" key="2">
    <source>
        <dbReference type="EMBL" id="AIL48746.1"/>
    </source>
</evidence>
<name>A0A088DB12_MESEU</name>
<organism evidence="2">
    <name type="scientific">Mesobuthus eupeus</name>
    <name type="common">Lesser Asian scorpion</name>
    <name type="synonym">Buthus eupeus</name>
    <dbReference type="NCBI Taxonomy" id="34648"/>
    <lineage>
        <taxon>Eukaryota</taxon>
        <taxon>Metazoa</taxon>
        <taxon>Ecdysozoa</taxon>
        <taxon>Arthropoda</taxon>
        <taxon>Chelicerata</taxon>
        <taxon>Arachnida</taxon>
        <taxon>Scorpiones</taxon>
        <taxon>Buthida</taxon>
        <taxon>Buthoidea</taxon>
        <taxon>Buthidae</taxon>
        <taxon>Mesobuthus</taxon>
    </lineage>
</organism>
<sequence>MNNYFKIVLIMAAFFVVTITFSNMQVEAGCDRKNCFWECRRKHNKLQGNCNSGKCECIVGKLRPGGRMAEW</sequence>
<proteinExistence type="evidence at transcript level"/>
<dbReference type="AlphaFoldDB" id="A0A088DB12"/>
<keyword evidence="2" id="KW-0813">Transport</keyword>
<keyword evidence="2" id="KW-0406">Ion transport</keyword>
<accession>A0A088DB12</accession>
<keyword evidence="1" id="KW-0732">Signal</keyword>
<feature type="chain" id="PRO_5001836595" evidence="1">
    <location>
        <begin position="21"/>
        <end position="71"/>
    </location>
</feature>
<evidence type="ECO:0000256" key="1">
    <source>
        <dbReference type="SAM" id="SignalP"/>
    </source>
</evidence>
<reference evidence="2" key="1">
    <citation type="submission" date="2013-09" db="EMBL/GenBank/DDBJ databases">
        <title>Variability of potassium channel blockers in Mesobuthus eupeus.</title>
        <authorList>
            <person name="Kuzmenkov A.I."/>
            <person name="Vassilevski A.A."/>
            <person name="Grishin E.V."/>
        </authorList>
    </citation>
    <scope>NUCLEOTIDE SEQUENCE</scope>
</reference>
<dbReference type="SMR" id="A0A088DB12"/>